<keyword evidence="2" id="KW-1185">Reference proteome</keyword>
<organism evidence="1 2">
    <name type="scientific">Pseudomonas phage MR15</name>
    <dbReference type="NCBI Taxonomy" id="2711179"/>
    <lineage>
        <taxon>Viruses</taxon>
        <taxon>Duplodnaviria</taxon>
        <taxon>Heunggongvirae</taxon>
        <taxon>Uroviricota</taxon>
        <taxon>Caudoviricetes</taxon>
        <taxon>Readingvirus</taxon>
        <taxon>Readingvirus MR15</taxon>
    </lineage>
</organism>
<proteinExistence type="predicted"/>
<protein>
    <submittedName>
        <fullName evidence="1">Uncharacterized protein</fullName>
    </submittedName>
</protein>
<reference evidence="1 2" key="1">
    <citation type="journal article" date="2020" name="Microb. Biotechnol.">
        <title>Phage biocontrol to combat Pseudomonas syringae pathogens causing disease in cherry.</title>
        <authorList>
            <person name="Rabiey M."/>
            <person name="Roy S.R."/>
            <person name="Holtappels D."/>
            <person name="Franceschetti L."/>
            <person name="Quilty B.J."/>
            <person name="Creeth R."/>
            <person name="Sundin G.W."/>
            <person name="Wagemans J."/>
            <person name="Lavigne R."/>
            <person name="Jackson R.W."/>
        </authorList>
    </citation>
    <scope>NUCLEOTIDE SEQUENCE [LARGE SCALE GENOMIC DNA]</scope>
</reference>
<gene>
    <name evidence="1" type="ORF">Psm1vBMR15_gp33c</name>
</gene>
<dbReference type="Proteomes" id="UP000503469">
    <property type="component" value="Segment"/>
</dbReference>
<evidence type="ECO:0000313" key="2">
    <source>
        <dbReference type="Proteomes" id="UP000503469"/>
    </source>
</evidence>
<name>A0A6M3TE33_9CAUD</name>
<evidence type="ECO:0000313" key="1">
    <source>
        <dbReference type="EMBL" id="QJD55247.1"/>
    </source>
</evidence>
<accession>A0A6M3TE33</accession>
<sequence>MQKTASGVMTLPSWMKSVKKLYNTFPCKRLLQG</sequence>
<dbReference type="EMBL" id="MT104475">
    <property type="protein sequence ID" value="QJD55247.1"/>
    <property type="molecule type" value="Genomic_DNA"/>
</dbReference>